<keyword evidence="2" id="KW-0732">Signal</keyword>
<keyword evidence="4" id="KW-1185">Reference proteome</keyword>
<dbReference type="InterPro" id="IPR011990">
    <property type="entry name" value="TPR-like_helical_dom_sf"/>
</dbReference>
<feature type="compositionally biased region" description="Basic residues" evidence="1">
    <location>
        <begin position="171"/>
        <end position="180"/>
    </location>
</feature>
<dbReference type="AlphaFoldDB" id="A0A562M0E5"/>
<evidence type="ECO:0000256" key="2">
    <source>
        <dbReference type="SAM" id="SignalP"/>
    </source>
</evidence>
<feature type="signal peptide" evidence="2">
    <location>
        <begin position="1"/>
        <end position="33"/>
    </location>
</feature>
<protein>
    <submittedName>
        <fullName evidence="3">Uncharacterized protein</fullName>
    </submittedName>
</protein>
<dbReference type="EMBL" id="VLKP01000002">
    <property type="protein sequence ID" value="TWI13389.1"/>
    <property type="molecule type" value="Genomic_DNA"/>
</dbReference>
<comment type="caution">
    <text evidence="3">The sequence shown here is derived from an EMBL/GenBank/DDBJ whole genome shotgun (WGS) entry which is preliminary data.</text>
</comment>
<accession>A0A562M0E5</accession>
<dbReference type="SUPFAM" id="SSF48452">
    <property type="entry name" value="TPR-like"/>
    <property type="match status" value="1"/>
</dbReference>
<sequence length="224" mass="23309">MRCIRSAAIARAQLAPAFFALVLALAASAPAWAAKPKQYAKLFSAAEAHVAAGRIEPALIAFSDAAKADPTRKEPWVRSAQLLFDAGRYGRAIVAAEEVLQRDPQDRVADSVLTIAGMRLAGQSLQRLQASGALSVSDTARKEAEQLAGAVRETLDKAAPEATTPREAPRRAPKPRRSKPVARAAATASEPIAPAAPSRAAGVAPRPAPKAAGGAANPFDALNR</sequence>
<evidence type="ECO:0000313" key="4">
    <source>
        <dbReference type="Proteomes" id="UP000316471"/>
    </source>
</evidence>
<dbReference type="Proteomes" id="UP000316471">
    <property type="component" value="Unassembled WGS sequence"/>
</dbReference>
<dbReference type="RefSeq" id="WP_144811701.1">
    <property type="nucleotide sequence ID" value="NZ_VLKP01000002.1"/>
</dbReference>
<feature type="compositionally biased region" description="Low complexity" evidence="1">
    <location>
        <begin position="181"/>
        <end position="218"/>
    </location>
</feature>
<dbReference type="OrthoDB" id="6005230at2"/>
<name>A0A562M0E5_9GAMM</name>
<evidence type="ECO:0000256" key="1">
    <source>
        <dbReference type="SAM" id="MobiDB-lite"/>
    </source>
</evidence>
<organism evidence="3 4">
    <name type="scientific">Aerolutibacter ruishenii</name>
    <dbReference type="NCBI Taxonomy" id="686800"/>
    <lineage>
        <taxon>Bacteria</taxon>
        <taxon>Pseudomonadati</taxon>
        <taxon>Pseudomonadota</taxon>
        <taxon>Gammaproteobacteria</taxon>
        <taxon>Lysobacterales</taxon>
        <taxon>Lysobacteraceae</taxon>
        <taxon>Aerolutibacter</taxon>
    </lineage>
</organism>
<feature type="chain" id="PRO_5022117332" evidence="2">
    <location>
        <begin position="34"/>
        <end position="224"/>
    </location>
</feature>
<proteinExistence type="predicted"/>
<dbReference type="Pfam" id="PF14559">
    <property type="entry name" value="TPR_19"/>
    <property type="match status" value="1"/>
</dbReference>
<reference evidence="3 4" key="1">
    <citation type="journal article" date="2015" name="Stand. Genomic Sci.">
        <title>Genomic Encyclopedia of Bacterial and Archaeal Type Strains, Phase III: the genomes of soil and plant-associated and newly described type strains.</title>
        <authorList>
            <person name="Whitman W.B."/>
            <person name="Woyke T."/>
            <person name="Klenk H.P."/>
            <person name="Zhou Y."/>
            <person name="Lilburn T.G."/>
            <person name="Beck B.J."/>
            <person name="De Vos P."/>
            <person name="Vandamme P."/>
            <person name="Eisen J.A."/>
            <person name="Garrity G."/>
            <person name="Hugenholtz P."/>
            <person name="Kyrpides N.C."/>
        </authorList>
    </citation>
    <scope>NUCLEOTIDE SEQUENCE [LARGE SCALE GENOMIC DNA]</scope>
    <source>
        <strain evidence="3 4">CGMCC 1.10136</strain>
    </source>
</reference>
<feature type="region of interest" description="Disordered" evidence="1">
    <location>
        <begin position="150"/>
        <end position="224"/>
    </location>
</feature>
<dbReference type="Gene3D" id="1.25.40.10">
    <property type="entry name" value="Tetratricopeptide repeat domain"/>
    <property type="match status" value="1"/>
</dbReference>
<gene>
    <name evidence="3" type="ORF">IP93_00551</name>
</gene>
<evidence type="ECO:0000313" key="3">
    <source>
        <dbReference type="EMBL" id="TWI13389.1"/>
    </source>
</evidence>